<evidence type="ECO:0000313" key="8">
    <source>
        <dbReference type="Proteomes" id="UP000314982"/>
    </source>
</evidence>
<dbReference type="GO" id="GO:0004252">
    <property type="term" value="F:serine-type endopeptidase activity"/>
    <property type="evidence" value="ECO:0007669"/>
    <property type="project" value="InterPro"/>
</dbReference>
<evidence type="ECO:0000313" key="7">
    <source>
        <dbReference type="Ensembl" id="ENSHHUP00000071377.1"/>
    </source>
</evidence>
<reference evidence="8" key="1">
    <citation type="submission" date="2018-06" db="EMBL/GenBank/DDBJ databases">
        <title>Genome assembly of Danube salmon.</title>
        <authorList>
            <person name="Macqueen D.J."/>
            <person name="Gundappa M.K."/>
        </authorList>
    </citation>
    <scope>NUCLEOTIDE SEQUENCE [LARGE SCALE GENOMIC DNA]</scope>
</reference>
<dbReference type="SMART" id="SM00020">
    <property type="entry name" value="Tryp_SPc"/>
    <property type="match status" value="1"/>
</dbReference>
<dbReference type="Gene3D" id="2.40.10.10">
    <property type="entry name" value="Trypsin-like serine proteases"/>
    <property type="match status" value="1"/>
</dbReference>
<dbReference type="SUPFAM" id="SSF56487">
    <property type="entry name" value="SRCR-like"/>
    <property type="match status" value="1"/>
</dbReference>
<dbReference type="GeneTree" id="ENSGT00940000155207"/>
<dbReference type="FunFam" id="2.40.10.10:FF:000118">
    <property type="entry name" value="Chymotrypsinogen A"/>
    <property type="match status" value="1"/>
</dbReference>
<proteinExistence type="predicted"/>
<feature type="signal peptide" evidence="5">
    <location>
        <begin position="1"/>
        <end position="16"/>
    </location>
</feature>
<evidence type="ECO:0000259" key="6">
    <source>
        <dbReference type="PROSITE" id="PS50240"/>
    </source>
</evidence>
<protein>
    <recommendedName>
        <fullName evidence="6">Peptidase S1 domain-containing protein</fullName>
    </recommendedName>
</protein>
<keyword evidence="8" id="KW-1185">Reference proteome</keyword>
<keyword evidence="3" id="KW-0720">Serine protease</keyword>
<reference evidence="7" key="3">
    <citation type="submission" date="2025-09" db="UniProtKB">
        <authorList>
            <consortium name="Ensembl"/>
        </authorList>
    </citation>
    <scope>IDENTIFICATION</scope>
</reference>
<name>A0A4W5Q5Y6_9TELE</name>
<dbReference type="GO" id="GO:0016020">
    <property type="term" value="C:membrane"/>
    <property type="evidence" value="ECO:0007669"/>
    <property type="project" value="InterPro"/>
</dbReference>
<keyword evidence="4" id="KW-1015">Disulfide bond</keyword>
<dbReference type="InterPro" id="IPR009003">
    <property type="entry name" value="Peptidase_S1_PA"/>
</dbReference>
<dbReference type="Pfam" id="PF00089">
    <property type="entry name" value="Trypsin"/>
    <property type="match status" value="1"/>
</dbReference>
<evidence type="ECO:0000256" key="2">
    <source>
        <dbReference type="ARBA" id="ARBA00022801"/>
    </source>
</evidence>
<evidence type="ECO:0000256" key="3">
    <source>
        <dbReference type="ARBA" id="ARBA00022825"/>
    </source>
</evidence>
<feature type="chain" id="PRO_5021396605" description="Peptidase S1 domain-containing protein" evidence="5">
    <location>
        <begin position="17"/>
        <end position="284"/>
    </location>
</feature>
<keyword evidence="5" id="KW-0732">Signal</keyword>
<sequence>MFVFALLLNIVCCAICFVLCGSSFLLQAYLSDSGSWRTVCSDGWRLVYSNETCPSVNGVTLKCIGNRVVGGQEASLGAWPWQVSLQVDGFHICGGSIITPYWIVKAAHCVVDRSYPEDWTVHAGFGNQISTHFRCGHSSVSHIVTHDYNTETGNNDIALVRLIKPLQINDQIRPVCLPNVRLDFTGDVQCVHLSVPGSGSNSLMEAEVSLIDRTISNSSSVYNGKITQDMKCVKITDPLDTVKDSVWWLVGDTSWGDGCAQRNKPGVYGNVAFFLGWIYEQMQV</sequence>
<keyword evidence="1" id="KW-0645">Protease</keyword>
<dbReference type="InterPro" id="IPR001314">
    <property type="entry name" value="Peptidase_S1A"/>
</dbReference>
<dbReference type="STRING" id="62062.ENSHHUP00000071377"/>
<dbReference type="Proteomes" id="UP000314982">
    <property type="component" value="Unassembled WGS sequence"/>
</dbReference>
<organism evidence="7 8">
    <name type="scientific">Hucho hucho</name>
    <name type="common">huchen</name>
    <dbReference type="NCBI Taxonomy" id="62062"/>
    <lineage>
        <taxon>Eukaryota</taxon>
        <taxon>Metazoa</taxon>
        <taxon>Chordata</taxon>
        <taxon>Craniata</taxon>
        <taxon>Vertebrata</taxon>
        <taxon>Euteleostomi</taxon>
        <taxon>Actinopterygii</taxon>
        <taxon>Neopterygii</taxon>
        <taxon>Teleostei</taxon>
        <taxon>Protacanthopterygii</taxon>
        <taxon>Salmoniformes</taxon>
        <taxon>Salmonidae</taxon>
        <taxon>Salmoninae</taxon>
        <taxon>Hucho</taxon>
    </lineage>
</organism>
<dbReference type="Pfam" id="PF15494">
    <property type="entry name" value="SRCR_2"/>
    <property type="match status" value="1"/>
</dbReference>
<reference evidence="7" key="2">
    <citation type="submission" date="2025-08" db="UniProtKB">
        <authorList>
            <consortium name="Ensembl"/>
        </authorList>
    </citation>
    <scope>IDENTIFICATION</scope>
</reference>
<dbReference type="InterPro" id="IPR043504">
    <property type="entry name" value="Peptidase_S1_PA_chymotrypsin"/>
</dbReference>
<dbReference type="InterPro" id="IPR001254">
    <property type="entry name" value="Trypsin_dom"/>
</dbReference>
<accession>A0A4W5Q5Y6</accession>
<dbReference type="PANTHER" id="PTHR24252">
    <property type="entry name" value="ACROSIN-RELATED"/>
    <property type="match status" value="1"/>
</dbReference>
<dbReference type="InterPro" id="IPR036772">
    <property type="entry name" value="SRCR-like_dom_sf"/>
</dbReference>
<dbReference type="InterPro" id="IPR001190">
    <property type="entry name" value="SRCR"/>
</dbReference>
<evidence type="ECO:0000256" key="1">
    <source>
        <dbReference type="ARBA" id="ARBA00022670"/>
    </source>
</evidence>
<dbReference type="AlphaFoldDB" id="A0A4W5Q5Y6"/>
<dbReference type="CDD" id="cd00190">
    <property type="entry name" value="Tryp_SPc"/>
    <property type="match status" value="1"/>
</dbReference>
<dbReference type="Ensembl" id="ENSHHUT00000073751.1">
    <property type="protein sequence ID" value="ENSHHUP00000071377.1"/>
    <property type="gene ID" value="ENSHHUG00000041920.1"/>
</dbReference>
<keyword evidence="2" id="KW-0378">Hydrolase</keyword>
<dbReference type="SUPFAM" id="SSF50494">
    <property type="entry name" value="Trypsin-like serine proteases"/>
    <property type="match status" value="1"/>
</dbReference>
<dbReference type="PROSITE" id="PS50240">
    <property type="entry name" value="TRYPSIN_DOM"/>
    <property type="match status" value="1"/>
</dbReference>
<evidence type="ECO:0000256" key="5">
    <source>
        <dbReference type="SAM" id="SignalP"/>
    </source>
</evidence>
<feature type="domain" description="Peptidase S1" evidence="6">
    <location>
        <begin position="68"/>
        <end position="283"/>
    </location>
</feature>
<dbReference type="PRINTS" id="PR00722">
    <property type="entry name" value="CHYMOTRYPSIN"/>
</dbReference>
<evidence type="ECO:0000256" key="4">
    <source>
        <dbReference type="ARBA" id="ARBA00023157"/>
    </source>
</evidence>
<dbReference type="GO" id="GO:0006508">
    <property type="term" value="P:proteolysis"/>
    <property type="evidence" value="ECO:0007669"/>
    <property type="project" value="UniProtKB-KW"/>
</dbReference>
<dbReference type="PANTHER" id="PTHR24252:SF30">
    <property type="entry name" value="TRANSMEMBRANE SERINE PROTEASE 2"/>
    <property type="match status" value="1"/>
</dbReference>